<keyword evidence="1" id="KW-0472">Membrane</keyword>
<feature type="transmembrane region" description="Helical" evidence="1">
    <location>
        <begin position="46"/>
        <end position="67"/>
    </location>
</feature>
<evidence type="ECO:0000256" key="1">
    <source>
        <dbReference type="SAM" id="Phobius"/>
    </source>
</evidence>
<protein>
    <recommendedName>
        <fullName evidence="4">Holin-X, holin superfamily III</fullName>
    </recommendedName>
</protein>
<name>H8KL77_SOLCM</name>
<dbReference type="RefSeq" id="WP_014682382.1">
    <property type="nucleotide sequence ID" value="NC_017770.1"/>
</dbReference>
<evidence type="ECO:0000313" key="3">
    <source>
        <dbReference type="Proteomes" id="UP000007590"/>
    </source>
</evidence>
<feature type="transmembrane region" description="Helical" evidence="1">
    <location>
        <begin position="73"/>
        <end position="94"/>
    </location>
</feature>
<dbReference type="EMBL" id="CP003349">
    <property type="protein sequence ID" value="AFD09160.1"/>
    <property type="molecule type" value="Genomic_DNA"/>
</dbReference>
<dbReference type="AlphaFoldDB" id="H8KL77"/>
<accession>H8KL77</accession>
<organism evidence="2 3">
    <name type="scientific">Solitalea canadensis (strain ATCC 29591 / DSM 3403 / JCM 21819 / LMG 8368 / NBRC 15130 / NCIMB 12057 / USAM 9D)</name>
    <name type="common">Flexibacter canadensis</name>
    <dbReference type="NCBI Taxonomy" id="929556"/>
    <lineage>
        <taxon>Bacteria</taxon>
        <taxon>Pseudomonadati</taxon>
        <taxon>Bacteroidota</taxon>
        <taxon>Sphingobacteriia</taxon>
        <taxon>Sphingobacteriales</taxon>
        <taxon>Sphingobacteriaceae</taxon>
        <taxon>Solitalea</taxon>
    </lineage>
</organism>
<dbReference type="Proteomes" id="UP000007590">
    <property type="component" value="Chromosome"/>
</dbReference>
<proteinExistence type="predicted"/>
<dbReference type="STRING" id="929556.Solca_4170"/>
<keyword evidence="1" id="KW-0812">Transmembrane</keyword>
<evidence type="ECO:0000313" key="2">
    <source>
        <dbReference type="EMBL" id="AFD09160.1"/>
    </source>
</evidence>
<reference evidence="2" key="1">
    <citation type="submission" date="2012-02" db="EMBL/GenBank/DDBJ databases">
        <title>The complete genome of Solitalea canadensis DSM 3403.</title>
        <authorList>
            <consortium name="US DOE Joint Genome Institute (JGI-PGF)"/>
            <person name="Lucas S."/>
            <person name="Copeland A."/>
            <person name="Lapidus A."/>
            <person name="Glavina del Rio T."/>
            <person name="Dalin E."/>
            <person name="Tice H."/>
            <person name="Bruce D."/>
            <person name="Goodwin L."/>
            <person name="Pitluck S."/>
            <person name="Peters L."/>
            <person name="Ovchinnikova G."/>
            <person name="Lu M."/>
            <person name="Kyrpides N."/>
            <person name="Mavromatis K."/>
            <person name="Ivanova N."/>
            <person name="Brettin T."/>
            <person name="Detter J.C."/>
            <person name="Han C."/>
            <person name="Larimer F."/>
            <person name="Land M."/>
            <person name="Hauser L."/>
            <person name="Markowitz V."/>
            <person name="Cheng J.-F."/>
            <person name="Hugenholtz P."/>
            <person name="Woyke T."/>
            <person name="Wu D."/>
            <person name="Spring S."/>
            <person name="Schroeder M."/>
            <person name="Kopitz M."/>
            <person name="Brambilla E."/>
            <person name="Klenk H.-P."/>
            <person name="Eisen J.A."/>
        </authorList>
    </citation>
    <scope>NUCLEOTIDE SEQUENCE</scope>
    <source>
        <strain evidence="2">DSM 3403</strain>
    </source>
</reference>
<keyword evidence="3" id="KW-1185">Reference proteome</keyword>
<sequence>MDEQKEQLDTLLENLKDYASLKARIISLTVADTTANLLANLITNAAVLLFVLLFCLFGSVALGLWLGQELNNHALGFLIVAGIYLFFGLIIFLIKEKYLEKPLINTVIRNLFKNSGDDKTNN</sequence>
<evidence type="ECO:0008006" key="4">
    <source>
        <dbReference type="Google" id="ProtNLM"/>
    </source>
</evidence>
<keyword evidence="1" id="KW-1133">Transmembrane helix</keyword>
<gene>
    <name evidence="2" type="ordered locus">Solca_4170</name>
</gene>
<dbReference type="eggNOG" id="ENOG5033623">
    <property type="taxonomic scope" value="Bacteria"/>
</dbReference>
<dbReference type="KEGG" id="scn:Solca_4170"/>
<dbReference type="HOGENOM" id="CLU_153095_2_1_10"/>